<feature type="coiled-coil region" evidence="1">
    <location>
        <begin position="427"/>
        <end position="454"/>
    </location>
</feature>
<dbReference type="RefSeq" id="WP_083971197.1">
    <property type="nucleotide sequence ID" value="NZ_BBRC01000002.1"/>
</dbReference>
<dbReference type="EMBL" id="JACBZO010000001">
    <property type="protein sequence ID" value="NYI42513.1"/>
    <property type="molecule type" value="Genomic_DNA"/>
</dbReference>
<accession>A0A7Y9ZDD1</accession>
<reference evidence="3 4" key="1">
    <citation type="submission" date="2020-07" db="EMBL/GenBank/DDBJ databases">
        <title>Sequencing the genomes of 1000 actinobacteria strains.</title>
        <authorList>
            <person name="Klenk H.-P."/>
        </authorList>
    </citation>
    <scope>NUCLEOTIDE SEQUENCE [LARGE SCALE GENOMIC DNA]</scope>
    <source>
        <strain evidence="3 4">DSM 19970</strain>
    </source>
</reference>
<comment type="caution">
    <text evidence="3">The sequence shown here is derived from an EMBL/GenBank/DDBJ whole genome shotgun (WGS) entry which is preliminary data.</text>
</comment>
<dbReference type="Gene3D" id="3.40.50.300">
    <property type="entry name" value="P-loop containing nucleotide triphosphate hydrolases"/>
    <property type="match status" value="1"/>
</dbReference>
<evidence type="ECO:0000313" key="4">
    <source>
        <dbReference type="Proteomes" id="UP000547973"/>
    </source>
</evidence>
<evidence type="ECO:0000256" key="1">
    <source>
        <dbReference type="SAM" id="Coils"/>
    </source>
</evidence>
<dbReference type="Proteomes" id="UP000547973">
    <property type="component" value="Unassembled WGS sequence"/>
</dbReference>
<protein>
    <submittedName>
        <fullName evidence="3">Wobble nucleotide-excising tRNase</fullName>
    </submittedName>
</protein>
<name>A0A7Y9ZDD1_9MICO</name>
<organism evidence="3 4">
    <name type="scientific">Demequina lutea</name>
    <dbReference type="NCBI Taxonomy" id="431489"/>
    <lineage>
        <taxon>Bacteria</taxon>
        <taxon>Bacillati</taxon>
        <taxon>Actinomycetota</taxon>
        <taxon>Actinomycetes</taxon>
        <taxon>Micrococcales</taxon>
        <taxon>Demequinaceae</taxon>
        <taxon>Demequina</taxon>
    </lineage>
</organism>
<proteinExistence type="predicted"/>
<keyword evidence="4" id="KW-1185">Reference proteome</keyword>
<dbReference type="InterPro" id="IPR026866">
    <property type="entry name" value="CR006_AAA"/>
</dbReference>
<dbReference type="Pfam" id="PF13166">
    <property type="entry name" value="AAA_13"/>
    <property type="match status" value="1"/>
</dbReference>
<dbReference type="AlphaFoldDB" id="A0A7Y9ZDD1"/>
<sequence length="754" mass="82892">MLSSITVHGRAPVSADSAWVTNRPLNFLFGENGSGKTTISRYLAGDYPSGLEWADGVPQRIHVYNRDVVDKTIREPERMPGVFLLGEPDVSAQAELDELEGKGDEKGGIALAEDELKSRKKTLDACTARLDAAEEALTEAVWVAFRAFDQSFAPTWEGSKRRELMFDEAVKTHDAVRESTDPYPALDELSTRAAAVFVEDMPPVDSIPSVDHTDPNKLPCAELLSEEVTGAADVSLAELIDKLGNRDWVETGREYLEHSAGRCPFCQNVQPQSLLEDLAAYFDGEYRAKKQSLAALAKDYRTTVVAVKETLASVAKADPQFLDAAEFAASRVNLEKVLEDNLRILEDKRDHPSKVVRVDSGDSEVAVTEALVDAANAAITKHNSLLADRKTSRRELVSDVWEHFVRNTLRADLAVYDTARKSDGGQVPVLEQRLEETAKELSRLKSRATELHSLAKSDKAAIEHINGYLANVGFTSFTLEAAEESGYYRLARNGGEAITGQSLSEGERTFITFLHFYYQVTGSDSADRDPDPAVVVIDDPISSLDSGIMWMVSQMVRKLMRMATDPKSHVTQVLVLTHNTRFYSEITFPRQGANNTKFPNAGQVTHAVLEKTANSPSTIRPYGVSPVTSAYRMLWESVKDAGGEAGGAAFGVQNAMRRILETYFKHVGGRSFHDLEDKFTDGAQLDAYRSLIGWANEGSHDAPWEDLDFVNVGTSNEVFLMVFRTVFDATGNIGHYNMMMGIDPDAGDAANGAN</sequence>
<evidence type="ECO:0000313" key="3">
    <source>
        <dbReference type="EMBL" id="NYI42513.1"/>
    </source>
</evidence>
<dbReference type="InterPro" id="IPR027417">
    <property type="entry name" value="P-loop_NTPase"/>
</dbReference>
<gene>
    <name evidence="3" type="ORF">BKA03_002632</name>
</gene>
<keyword evidence="1" id="KW-0175">Coiled coil</keyword>
<feature type="domain" description="Protein CR006 P-loop" evidence="2">
    <location>
        <begin position="25"/>
        <end position="727"/>
    </location>
</feature>
<dbReference type="OrthoDB" id="4428168at2"/>
<evidence type="ECO:0000259" key="2">
    <source>
        <dbReference type="Pfam" id="PF13166"/>
    </source>
</evidence>
<dbReference type="SUPFAM" id="SSF52540">
    <property type="entry name" value="P-loop containing nucleoside triphosphate hydrolases"/>
    <property type="match status" value="1"/>
</dbReference>